<evidence type="ECO:0000313" key="1">
    <source>
        <dbReference type="Proteomes" id="UP000095287"/>
    </source>
</evidence>
<organism evidence="1 2">
    <name type="scientific">Steinernema glaseri</name>
    <dbReference type="NCBI Taxonomy" id="37863"/>
    <lineage>
        <taxon>Eukaryota</taxon>
        <taxon>Metazoa</taxon>
        <taxon>Ecdysozoa</taxon>
        <taxon>Nematoda</taxon>
        <taxon>Chromadorea</taxon>
        <taxon>Rhabditida</taxon>
        <taxon>Tylenchina</taxon>
        <taxon>Panagrolaimomorpha</taxon>
        <taxon>Strongyloidoidea</taxon>
        <taxon>Steinernematidae</taxon>
        <taxon>Steinernema</taxon>
    </lineage>
</organism>
<proteinExistence type="predicted"/>
<dbReference type="WBParaSite" id="L893_g30938.t1">
    <property type="protein sequence ID" value="L893_g30938.t1"/>
    <property type="gene ID" value="L893_g30938"/>
</dbReference>
<sequence length="91" mass="10745">MCPHQYALGNRSISTSWTCQAMGTASLLRSFFASRNHKIATFPNRKCWDEGRMCSEKRYWGRKLFMSYLNKMDRSRKCFLFGHDAMNHLRA</sequence>
<dbReference type="AlphaFoldDB" id="A0A1I7ZY36"/>
<accession>A0A1I7ZY36</accession>
<name>A0A1I7ZY36_9BILA</name>
<dbReference type="Proteomes" id="UP000095287">
    <property type="component" value="Unplaced"/>
</dbReference>
<protein>
    <submittedName>
        <fullName evidence="2">Secreted protein</fullName>
    </submittedName>
</protein>
<reference evidence="2" key="1">
    <citation type="submission" date="2016-11" db="UniProtKB">
        <authorList>
            <consortium name="WormBaseParasite"/>
        </authorList>
    </citation>
    <scope>IDENTIFICATION</scope>
</reference>
<evidence type="ECO:0000313" key="2">
    <source>
        <dbReference type="WBParaSite" id="L893_g30938.t1"/>
    </source>
</evidence>
<keyword evidence="1" id="KW-1185">Reference proteome</keyword>